<comment type="subcellular location">
    <subcellularLocation>
        <location evidence="1">Membrane</location>
    </subcellularLocation>
</comment>
<feature type="region of interest" description="Disordered" evidence="5">
    <location>
        <begin position="595"/>
        <end position="617"/>
    </location>
</feature>
<dbReference type="InterPro" id="IPR000727">
    <property type="entry name" value="T_SNARE_dom"/>
</dbReference>
<dbReference type="PROSITE" id="PS50885">
    <property type="entry name" value="HAMP"/>
    <property type="match status" value="2"/>
</dbReference>
<keyword evidence="6" id="KW-0812">Transmembrane</keyword>
<evidence type="ECO:0000256" key="3">
    <source>
        <dbReference type="ARBA" id="ARBA00029447"/>
    </source>
</evidence>
<feature type="domain" description="HAMP" evidence="9">
    <location>
        <begin position="211"/>
        <end position="264"/>
    </location>
</feature>
<keyword evidence="2" id="KW-0145">Chemotaxis</keyword>
<feature type="domain" description="T-SNARE coiled-coil homology" evidence="8">
    <location>
        <begin position="340"/>
        <end position="402"/>
    </location>
</feature>
<dbReference type="GO" id="GO:0005886">
    <property type="term" value="C:plasma membrane"/>
    <property type="evidence" value="ECO:0007669"/>
    <property type="project" value="UniProtKB-SubCell"/>
</dbReference>
<feature type="domain" description="Methyl-accepting transducer" evidence="7">
    <location>
        <begin position="349"/>
        <end position="578"/>
    </location>
</feature>
<dbReference type="EMBL" id="LGLV01000006">
    <property type="protein sequence ID" value="OBZ95759.1"/>
    <property type="molecule type" value="Genomic_DNA"/>
</dbReference>
<evidence type="ECO:0000256" key="6">
    <source>
        <dbReference type="SAM" id="Phobius"/>
    </source>
</evidence>
<evidence type="ECO:0000256" key="5">
    <source>
        <dbReference type="SAM" id="MobiDB-lite"/>
    </source>
</evidence>
<keyword evidence="6" id="KW-0472">Membrane</keyword>
<accession>A0A1C7P3D8</accession>
<dbReference type="SUPFAM" id="SSF58104">
    <property type="entry name" value="Methyl-accepting chemotaxis protein (MCP) signaling domain"/>
    <property type="match status" value="1"/>
</dbReference>
<dbReference type="PANTHER" id="PTHR43531">
    <property type="entry name" value="PROTEIN ICFG"/>
    <property type="match status" value="1"/>
</dbReference>
<feature type="transmembrane region" description="Helical" evidence="6">
    <location>
        <begin position="12"/>
        <end position="32"/>
    </location>
</feature>
<dbReference type="GO" id="GO:0006935">
    <property type="term" value="P:chemotaxis"/>
    <property type="evidence" value="ECO:0007669"/>
    <property type="project" value="UniProtKB-KW"/>
</dbReference>
<name>A0A1C7P3D8_9HYPH</name>
<dbReference type="PROSITE" id="PS50111">
    <property type="entry name" value="CHEMOTAXIS_TRANSDUC_2"/>
    <property type="match status" value="1"/>
</dbReference>
<evidence type="ECO:0000313" key="10">
    <source>
        <dbReference type="EMBL" id="OBZ95759.1"/>
    </source>
</evidence>
<evidence type="ECO:0000259" key="9">
    <source>
        <dbReference type="PROSITE" id="PS50885"/>
    </source>
</evidence>
<dbReference type="InterPro" id="IPR004089">
    <property type="entry name" value="MCPsignal_dom"/>
</dbReference>
<dbReference type="CDD" id="cd06225">
    <property type="entry name" value="HAMP"/>
    <property type="match status" value="1"/>
</dbReference>
<dbReference type="InterPro" id="IPR003660">
    <property type="entry name" value="HAMP_dom"/>
</dbReference>
<dbReference type="Pfam" id="PF00672">
    <property type="entry name" value="HAMP"/>
    <property type="match status" value="1"/>
</dbReference>
<gene>
    <name evidence="10" type="ORF">ADU59_10395</name>
</gene>
<comment type="similarity">
    <text evidence="3">Belongs to the methyl-accepting chemotaxis (MCP) protein family.</text>
</comment>
<evidence type="ECO:0000256" key="1">
    <source>
        <dbReference type="ARBA" id="ARBA00004370"/>
    </source>
</evidence>
<evidence type="ECO:0000313" key="11">
    <source>
        <dbReference type="Proteomes" id="UP000093111"/>
    </source>
</evidence>
<evidence type="ECO:0000259" key="8">
    <source>
        <dbReference type="PROSITE" id="PS50192"/>
    </source>
</evidence>
<dbReference type="STRING" id="1612624.ADU59_10395"/>
<dbReference type="AlphaFoldDB" id="A0A1C7P3D8"/>
<dbReference type="Pfam" id="PF00015">
    <property type="entry name" value="MCPsignal"/>
    <property type="match status" value="1"/>
</dbReference>
<reference evidence="10 11" key="1">
    <citation type="journal article" date="2016" name="Syst. Appl. Microbiol.">
        <title>Pararhizobium polonicum sp. nov. isolated from tumors on stone fruit rootstocks.</title>
        <authorList>
            <person name="Pulawska J."/>
            <person name="Kuzmanovic N."/>
            <person name="Willems A."/>
            <person name="Pothier J.F."/>
        </authorList>
    </citation>
    <scope>NUCLEOTIDE SEQUENCE [LARGE SCALE GENOMIC DNA]</scope>
    <source>
        <strain evidence="10 11">F5.1</strain>
    </source>
</reference>
<dbReference type="Gene3D" id="1.10.287.950">
    <property type="entry name" value="Methyl-accepting chemotaxis protein"/>
    <property type="match status" value="1"/>
</dbReference>
<protein>
    <submittedName>
        <fullName evidence="10">Chemotaxis protein</fullName>
    </submittedName>
</protein>
<dbReference type="Gene3D" id="6.10.340.10">
    <property type="match status" value="1"/>
</dbReference>
<dbReference type="SMART" id="SM00304">
    <property type="entry name" value="HAMP"/>
    <property type="match status" value="1"/>
</dbReference>
<comment type="caution">
    <text evidence="10">The sequence shown here is derived from an EMBL/GenBank/DDBJ whole genome shotgun (WGS) entry which is preliminary data.</text>
</comment>
<dbReference type="RefSeq" id="WP_068954013.1">
    <property type="nucleotide sequence ID" value="NZ_LGLV01000006.1"/>
</dbReference>
<dbReference type="SMART" id="SM00283">
    <property type="entry name" value="MA"/>
    <property type="match status" value="1"/>
</dbReference>
<dbReference type="PROSITE" id="PS50192">
    <property type="entry name" value="T_SNARE"/>
    <property type="match status" value="1"/>
</dbReference>
<dbReference type="CDD" id="cd11386">
    <property type="entry name" value="MCP_signal"/>
    <property type="match status" value="1"/>
</dbReference>
<keyword evidence="11" id="KW-1185">Reference proteome</keyword>
<dbReference type="PATRIC" id="fig|1612624.7.peg.3631"/>
<evidence type="ECO:0000259" key="7">
    <source>
        <dbReference type="PROSITE" id="PS50111"/>
    </source>
</evidence>
<feature type="compositionally biased region" description="Polar residues" evidence="5">
    <location>
        <begin position="595"/>
        <end position="612"/>
    </location>
</feature>
<keyword evidence="6" id="KW-1133">Transmembrane helix</keyword>
<feature type="domain" description="HAMP" evidence="9">
    <location>
        <begin position="292"/>
        <end position="344"/>
    </location>
</feature>
<dbReference type="PANTHER" id="PTHR43531:SF11">
    <property type="entry name" value="METHYL-ACCEPTING CHEMOTAXIS PROTEIN 3"/>
    <property type="match status" value="1"/>
</dbReference>
<keyword evidence="4" id="KW-0807">Transducer</keyword>
<evidence type="ECO:0000256" key="2">
    <source>
        <dbReference type="ARBA" id="ARBA00022500"/>
    </source>
</evidence>
<evidence type="ECO:0000256" key="4">
    <source>
        <dbReference type="PROSITE-ProRule" id="PRU00284"/>
    </source>
</evidence>
<feature type="transmembrane region" description="Helical" evidence="6">
    <location>
        <begin position="187"/>
        <end position="209"/>
    </location>
</feature>
<dbReference type="GO" id="GO:0007165">
    <property type="term" value="P:signal transduction"/>
    <property type="evidence" value="ECO:0007669"/>
    <property type="project" value="UniProtKB-KW"/>
</dbReference>
<organism evidence="10 11">
    <name type="scientific">Pararhizobium polonicum</name>
    <dbReference type="NCBI Taxonomy" id="1612624"/>
    <lineage>
        <taxon>Bacteria</taxon>
        <taxon>Pseudomonadati</taxon>
        <taxon>Pseudomonadota</taxon>
        <taxon>Alphaproteobacteria</taxon>
        <taxon>Hyphomicrobiales</taxon>
        <taxon>Rhizobiaceae</taxon>
        <taxon>Rhizobium/Agrobacterium group</taxon>
        <taxon>Pararhizobium</taxon>
    </lineage>
</organism>
<dbReference type="Proteomes" id="UP000093111">
    <property type="component" value="Unassembled WGS sequence"/>
</dbReference>
<proteinExistence type="inferred from homology"/>
<dbReference type="FunFam" id="1.10.287.950:FF:000001">
    <property type="entry name" value="Methyl-accepting chemotaxis sensory transducer"/>
    <property type="match status" value="1"/>
</dbReference>
<dbReference type="InterPro" id="IPR051310">
    <property type="entry name" value="MCP_chemotaxis"/>
</dbReference>
<sequence length="646" mass="69022">MLLERIKIRTKIISVIVLMAILSLAGLIYLSVKFNDANERYNAFITHESMAAMLNARSTGNLLQMGLQLSLAALNDPSSAEFKAALAKYDADRAQIKERLLTTAKLVPSRAEPVEAMLQGVAKIEDVGATVLSLAQSGQRDQAQHLMKTAGSDIMGLLPLFANGNDQLIKAMESGRDEITATVDRTIFTSLSGLGIAIALMVLLGLYVSSRGITRPIERLRGRMLSLAGGNATDEIAGLNRGDEIGQMATAVATFRDNARERVRLEQEAEANRSLTERERIERDELRAKEAADIRFAVDGLAAGLVHLAEGNVTYRIATPFVAHLDGLRDNFNTSVEKLQETLEAVGENARGIDSGANEIRSAADDLAKRTEQQAASVEETAAALEQITTTVKDSTRRAEEAGALVGHARTQAGKSGDVVKRAVSAMHEIEKSSQEISNIIGVIDEIAFQTNLLALNAGVEAARAGDAGKGFAVVAQEVRELAQRSANAAKEIKALISTSGNQVRSGVELVEETGTSLQEIVEQVQQINRHVTAIVEAAREQSVGLQEINTAVNTMDQGTQQNAAMVEQSTAASHSLAREAQALNRLLAQFTLSRTSGRSGPMPSSSHSQPVASPARALGRKLAGAFANNRATSAAVAQDASWEEF</sequence>